<evidence type="ECO:0000256" key="1">
    <source>
        <dbReference type="ARBA" id="ARBA00022723"/>
    </source>
</evidence>
<dbReference type="SUPFAM" id="SSF48056">
    <property type="entry name" value="Di-copper centre-containing domain"/>
    <property type="match status" value="1"/>
</dbReference>
<dbReference type="PANTHER" id="PTHR11474">
    <property type="entry name" value="TYROSINASE FAMILY MEMBER"/>
    <property type="match status" value="1"/>
</dbReference>
<dbReference type="OrthoDB" id="6132182at2759"/>
<dbReference type="Proteomes" id="UP000754883">
    <property type="component" value="Unassembled WGS sequence"/>
</dbReference>
<evidence type="ECO:0000313" key="5">
    <source>
        <dbReference type="EMBL" id="CAG9990718.1"/>
    </source>
</evidence>
<dbReference type="Gene3D" id="1.10.1280.10">
    <property type="entry name" value="Di-copper center containing domain from catechol oxidase"/>
    <property type="match status" value="1"/>
</dbReference>
<protein>
    <recommendedName>
        <fullName evidence="4">Tyrosinase copper-binding domain-containing protein</fullName>
    </recommendedName>
</protein>
<dbReference type="PROSITE" id="PS00497">
    <property type="entry name" value="TYROSINASE_1"/>
    <property type="match status" value="1"/>
</dbReference>
<reference evidence="5 6" key="2">
    <citation type="submission" date="2021-10" db="EMBL/GenBank/DDBJ databases">
        <authorList>
            <person name="Piombo E."/>
        </authorList>
    </citation>
    <scope>NUCLEOTIDE SEQUENCE [LARGE SCALE GENOMIC DNA]</scope>
</reference>
<organism evidence="5 6">
    <name type="scientific">Clonostachys byssicola</name>
    <dbReference type="NCBI Taxonomy" id="160290"/>
    <lineage>
        <taxon>Eukaryota</taxon>
        <taxon>Fungi</taxon>
        <taxon>Dikarya</taxon>
        <taxon>Ascomycota</taxon>
        <taxon>Pezizomycotina</taxon>
        <taxon>Sordariomycetes</taxon>
        <taxon>Hypocreomycetidae</taxon>
        <taxon>Hypocreales</taxon>
        <taxon>Bionectriaceae</taxon>
        <taxon>Clonostachys</taxon>
    </lineage>
</organism>
<evidence type="ECO:0000259" key="4">
    <source>
        <dbReference type="PROSITE" id="PS00497"/>
    </source>
</evidence>
<feature type="signal peptide" evidence="3">
    <location>
        <begin position="1"/>
        <end position="19"/>
    </location>
</feature>
<comment type="caution">
    <text evidence="5">The sequence shown here is derived from an EMBL/GenBank/DDBJ whole genome shotgun (WGS) entry which is preliminary data.</text>
</comment>
<dbReference type="InterPro" id="IPR050316">
    <property type="entry name" value="Tyrosinase/Hemocyanin"/>
</dbReference>
<keyword evidence="3" id="KW-0732">Signal</keyword>
<evidence type="ECO:0000256" key="2">
    <source>
        <dbReference type="ARBA" id="ARBA00023008"/>
    </source>
</evidence>
<dbReference type="InterPro" id="IPR002227">
    <property type="entry name" value="Tyrosinase_Cu-bd"/>
</dbReference>
<proteinExistence type="predicted"/>
<accession>A0A9N9Y7D2</accession>
<name>A0A9N9Y7D2_9HYPO</name>
<gene>
    <name evidence="5" type="ORF">CBYS24578_00006973</name>
</gene>
<evidence type="ECO:0000313" key="6">
    <source>
        <dbReference type="Proteomes" id="UP000754883"/>
    </source>
</evidence>
<dbReference type="GO" id="GO:0046872">
    <property type="term" value="F:metal ion binding"/>
    <property type="evidence" value="ECO:0007669"/>
    <property type="project" value="UniProtKB-KW"/>
</dbReference>
<dbReference type="PRINTS" id="PR00092">
    <property type="entry name" value="TYROSINASE"/>
</dbReference>
<evidence type="ECO:0000256" key="3">
    <source>
        <dbReference type="SAM" id="SignalP"/>
    </source>
</evidence>
<keyword evidence="1" id="KW-0479">Metal-binding</keyword>
<dbReference type="PANTHER" id="PTHR11474:SF126">
    <property type="entry name" value="TYROSINASE-LIKE PROTEIN TYR-1-RELATED"/>
    <property type="match status" value="1"/>
</dbReference>
<dbReference type="Pfam" id="PF00264">
    <property type="entry name" value="Tyrosinase"/>
    <property type="match status" value="1"/>
</dbReference>
<dbReference type="AlphaFoldDB" id="A0A9N9Y7D2"/>
<keyword evidence="6" id="KW-1185">Reference proteome</keyword>
<dbReference type="GO" id="GO:0016491">
    <property type="term" value="F:oxidoreductase activity"/>
    <property type="evidence" value="ECO:0007669"/>
    <property type="project" value="InterPro"/>
</dbReference>
<keyword evidence="2" id="KW-0186">Copper</keyword>
<feature type="chain" id="PRO_5040311696" description="Tyrosinase copper-binding domain-containing protein" evidence="3">
    <location>
        <begin position="20"/>
        <end position="322"/>
    </location>
</feature>
<sequence length="322" mass="36084">MVRLLPGLILLLAAEASAAWNGTCNKKSQRKAWHMMSVDERKEYIDAELCLMERPPIAGIEGAQNLWDELQFAHITQSNIIHNVGAFLPWHRYYMRVHEYLLQTECGYKGGQPYWEQVRDVDDFAGSVIFDPITGFGGEGSDCVVDGPFTNLRMHINGTSNSADYCLSRAFNATAFTTAKQENIDECFSLEKYEDSYSCYQALPHTAGHFGVGGTMYDPAASPGEPLFYLHHTNLDRLWWEWQQANLTFRLTDMGGQNMPSEEFLRENGFPDPTPGVVDYFGDGGGNVTTLNHNLWMVGVAPNVTVREVMDIGGPLNCAEYV</sequence>
<feature type="domain" description="Tyrosinase copper-binding" evidence="4">
    <location>
        <begin position="82"/>
        <end position="99"/>
    </location>
</feature>
<reference evidence="6" key="1">
    <citation type="submission" date="2019-06" db="EMBL/GenBank/DDBJ databases">
        <authorList>
            <person name="Broberg M."/>
        </authorList>
    </citation>
    <scope>NUCLEOTIDE SEQUENCE [LARGE SCALE GENOMIC DNA]</scope>
</reference>
<dbReference type="EMBL" id="CABFNO020001476">
    <property type="protein sequence ID" value="CAG9990718.1"/>
    <property type="molecule type" value="Genomic_DNA"/>
</dbReference>
<dbReference type="InterPro" id="IPR008922">
    <property type="entry name" value="Di-copper_centre_dom_sf"/>
</dbReference>